<dbReference type="SUPFAM" id="SSF49562">
    <property type="entry name" value="C2 domain (Calcium/lipid-binding domain, CaLB)"/>
    <property type="match status" value="2"/>
</dbReference>
<organism evidence="4 5">
    <name type="scientific">Tritrichomonas musculus</name>
    <dbReference type="NCBI Taxonomy" id="1915356"/>
    <lineage>
        <taxon>Eukaryota</taxon>
        <taxon>Metamonada</taxon>
        <taxon>Parabasalia</taxon>
        <taxon>Tritrichomonadida</taxon>
        <taxon>Tritrichomonadidae</taxon>
        <taxon>Tritrichomonas</taxon>
    </lineage>
</organism>
<dbReference type="Gene3D" id="2.60.40.150">
    <property type="entry name" value="C2 domain"/>
    <property type="match status" value="2"/>
</dbReference>
<dbReference type="SMART" id="SM00239">
    <property type="entry name" value="C2"/>
    <property type="match status" value="2"/>
</dbReference>
<keyword evidence="2" id="KW-0106">Calcium</keyword>
<evidence type="ECO:0000256" key="1">
    <source>
        <dbReference type="ARBA" id="ARBA00022723"/>
    </source>
</evidence>
<dbReference type="Pfam" id="PF00168">
    <property type="entry name" value="C2"/>
    <property type="match status" value="2"/>
</dbReference>
<dbReference type="InterPro" id="IPR035892">
    <property type="entry name" value="C2_domain_sf"/>
</dbReference>
<accession>A0ABR2L3J8</accession>
<evidence type="ECO:0000313" key="4">
    <source>
        <dbReference type="EMBL" id="KAK8897940.1"/>
    </source>
</evidence>
<feature type="domain" description="C2" evidence="3">
    <location>
        <begin position="1"/>
        <end position="106"/>
    </location>
</feature>
<dbReference type="Proteomes" id="UP001470230">
    <property type="component" value="Unassembled WGS sequence"/>
</dbReference>
<sequence>MSISLDIKIIEAKIDPSFDFDDKNNLYVTLNLKSQGKQNNLTTNVVKSSHNPIWNQLFSITALNSDDILYINMYHKDIDENIKVMDEICYSIRQLEIHQQSKEREVDIKYQDKQRGKLLLYISNPIYTNEVTNECYIHIYVYDAKKVLKRDRFARSDTYFCFRLKGKESTSQRTDTIPDSTNPIWNQELEIFSNDIQNDILEVDMFHEDIWKDKKMMDTLEIPLIEHRIGEHFIFDDSVTLNRKGAGIIHFELDFLSSKMRNDQLNFTRSSPTCNIF</sequence>
<dbReference type="PANTHER" id="PTHR45911">
    <property type="entry name" value="C2 DOMAIN-CONTAINING PROTEIN"/>
    <property type="match status" value="1"/>
</dbReference>
<dbReference type="PANTHER" id="PTHR45911:SF4">
    <property type="entry name" value="MULTIPLE C2 AND TRANSMEMBRANE DOMAIN-CONTAINING PROTEIN"/>
    <property type="match status" value="1"/>
</dbReference>
<keyword evidence="5" id="KW-1185">Reference proteome</keyword>
<dbReference type="CDD" id="cd00030">
    <property type="entry name" value="C2"/>
    <property type="match status" value="2"/>
</dbReference>
<reference evidence="4 5" key="1">
    <citation type="submission" date="2024-04" db="EMBL/GenBank/DDBJ databases">
        <title>Tritrichomonas musculus Genome.</title>
        <authorList>
            <person name="Alves-Ferreira E."/>
            <person name="Grigg M."/>
            <person name="Lorenzi H."/>
            <person name="Galac M."/>
        </authorList>
    </citation>
    <scope>NUCLEOTIDE SEQUENCE [LARGE SCALE GENOMIC DNA]</scope>
    <source>
        <strain evidence="4 5">EAF2021</strain>
    </source>
</reference>
<evidence type="ECO:0000259" key="3">
    <source>
        <dbReference type="PROSITE" id="PS50004"/>
    </source>
</evidence>
<feature type="domain" description="C2" evidence="3">
    <location>
        <begin position="114"/>
        <end position="237"/>
    </location>
</feature>
<keyword evidence="1" id="KW-0479">Metal-binding</keyword>
<dbReference type="PROSITE" id="PS50004">
    <property type="entry name" value="C2"/>
    <property type="match status" value="2"/>
</dbReference>
<dbReference type="EMBL" id="JAPFFF010000001">
    <property type="protein sequence ID" value="KAK8897940.1"/>
    <property type="molecule type" value="Genomic_DNA"/>
</dbReference>
<evidence type="ECO:0000313" key="5">
    <source>
        <dbReference type="Proteomes" id="UP001470230"/>
    </source>
</evidence>
<evidence type="ECO:0000256" key="2">
    <source>
        <dbReference type="ARBA" id="ARBA00022837"/>
    </source>
</evidence>
<comment type="caution">
    <text evidence="4">The sequence shown here is derived from an EMBL/GenBank/DDBJ whole genome shotgun (WGS) entry which is preliminary data.</text>
</comment>
<protein>
    <recommendedName>
        <fullName evidence="3">C2 domain-containing protein</fullName>
    </recommendedName>
</protein>
<dbReference type="InterPro" id="IPR000008">
    <property type="entry name" value="C2_dom"/>
</dbReference>
<name>A0ABR2L3J8_9EUKA</name>
<gene>
    <name evidence="4" type="ORF">M9Y10_000177</name>
</gene>
<proteinExistence type="predicted"/>